<protein>
    <submittedName>
        <fullName evidence="2">Hypersensitive response-inducing protein</fullName>
    </submittedName>
</protein>
<evidence type="ECO:0000313" key="2">
    <source>
        <dbReference type="EMBL" id="POS78607.1"/>
    </source>
</evidence>
<dbReference type="Proteomes" id="UP000094444">
    <property type="component" value="Unassembled WGS sequence"/>
</dbReference>
<keyword evidence="1" id="KW-0732">Signal</keyword>
<feature type="signal peptide" evidence="1">
    <location>
        <begin position="1"/>
        <end position="18"/>
    </location>
</feature>
<keyword evidence="3" id="KW-1185">Reference proteome</keyword>
<dbReference type="AlphaFoldDB" id="A0A2P5I805"/>
<evidence type="ECO:0000256" key="1">
    <source>
        <dbReference type="SAM" id="SignalP"/>
    </source>
</evidence>
<evidence type="ECO:0000313" key="3">
    <source>
        <dbReference type="Proteomes" id="UP000094444"/>
    </source>
</evidence>
<sequence length="141" mass="14618">MQFSAAILAVAAASMASAEAVFKISGFSASCIPHSAQCVYEFGALKPGTMQTEPQPCRAQVVGTDGTLPEIAQGTCGDSTSLSFTVTKADGGLVFAINERFTPSSVQTSKHTIPAAELEMQQTGASSQQVYKGPAAFDTEF</sequence>
<dbReference type="InParanoid" id="A0A2P5I805"/>
<organism evidence="2 3">
    <name type="scientific">Diaporthe helianthi</name>
    <dbReference type="NCBI Taxonomy" id="158607"/>
    <lineage>
        <taxon>Eukaryota</taxon>
        <taxon>Fungi</taxon>
        <taxon>Dikarya</taxon>
        <taxon>Ascomycota</taxon>
        <taxon>Pezizomycotina</taxon>
        <taxon>Sordariomycetes</taxon>
        <taxon>Sordariomycetidae</taxon>
        <taxon>Diaporthales</taxon>
        <taxon>Diaporthaceae</taxon>
        <taxon>Diaporthe</taxon>
    </lineage>
</organism>
<comment type="caution">
    <text evidence="2">The sequence shown here is derived from an EMBL/GenBank/DDBJ whole genome shotgun (WGS) entry which is preliminary data.</text>
</comment>
<feature type="chain" id="PRO_5015168524" evidence="1">
    <location>
        <begin position="19"/>
        <end position="141"/>
    </location>
</feature>
<accession>A0A2P5I805</accession>
<gene>
    <name evidence="2" type="ORF">DHEL01_v203015</name>
</gene>
<dbReference type="OrthoDB" id="3679184at2759"/>
<reference evidence="2" key="1">
    <citation type="submission" date="2017-09" db="EMBL/GenBank/DDBJ databases">
        <title>Polyketide synthases of a Diaporthe helianthi virulent isolate.</title>
        <authorList>
            <person name="Baroncelli R."/>
        </authorList>
    </citation>
    <scope>NUCLEOTIDE SEQUENCE [LARGE SCALE GENOMIC DNA]</scope>
    <source>
        <strain evidence="2">7/96</strain>
    </source>
</reference>
<name>A0A2P5I805_DIAHE</name>
<dbReference type="EMBL" id="MAVT02000174">
    <property type="protein sequence ID" value="POS78607.1"/>
    <property type="molecule type" value="Genomic_DNA"/>
</dbReference>
<proteinExistence type="predicted"/>